<dbReference type="AlphaFoldDB" id="A0A9P8BV58"/>
<feature type="region of interest" description="Disordered" evidence="1">
    <location>
        <begin position="1"/>
        <end position="37"/>
    </location>
</feature>
<organism evidence="2 3">
    <name type="scientific">Linnemannia hyalina</name>
    <dbReference type="NCBI Taxonomy" id="64524"/>
    <lineage>
        <taxon>Eukaryota</taxon>
        <taxon>Fungi</taxon>
        <taxon>Fungi incertae sedis</taxon>
        <taxon>Mucoromycota</taxon>
        <taxon>Mortierellomycotina</taxon>
        <taxon>Mortierellomycetes</taxon>
        <taxon>Mortierellales</taxon>
        <taxon>Mortierellaceae</taxon>
        <taxon>Linnemannia</taxon>
    </lineage>
</organism>
<gene>
    <name evidence="2" type="ORF">KI688_011102</name>
</gene>
<evidence type="ECO:0000256" key="1">
    <source>
        <dbReference type="SAM" id="MobiDB-lite"/>
    </source>
</evidence>
<dbReference type="Proteomes" id="UP000707451">
    <property type="component" value="Unassembled WGS sequence"/>
</dbReference>
<name>A0A9P8BV58_9FUNG</name>
<keyword evidence="3" id="KW-1185">Reference proteome</keyword>
<proteinExistence type="predicted"/>
<sequence>MRSVESADTDGSDPDTVKKPAKKLAESSPMEQGLQVWRPDDADAAIARSEELENEEHEDEHETVAVAVNEVVDVDMEILIGNTREDDNDSVEIIT</sequence>
<dbReference type="EMBL" id="JAHRHY010000006">
    <property type="protein sequence ID" value="KAG9068816.1"/>
    <property type="molecule type" value="Genomic_DNA"/>
</dbReference>
<reference evidence="2" key="1">
    <citation type="submission" date="2021-06" db="EMBL/GenBank/DDBJ databases">
        <title>Genome Sequence of Mortierella hyaline Strain SCG-10, a Cold-Adapted, Nitrate-Reducing Fungus Isolated from Soil in Minnesota, USA.</title>
        <authorList>
            <person name="Aldossari N."/>
        </authorList>
    </citation>
    <scope>NUCLEOTIDE SEQUENCE</scope>
    <source>
        <strain evidence="2">SCG-10</strain>
    </source>
</reference>
<comment type="caution">
    <text evidence="2">The sequence shown here is derived from an EMBL/GenBank/DDBJ whole genome shotgun (WGS) entry which is preliminary data.</text>
</comment>
<evidence type="ECO:0000313" key="2">
    <source>
        <dbReference type="EMBL" id="KAG9068816.1"/>
    </source>
</evidence>
<protein>
    <submittedName>
        <fullName evidence="2">Uncharacterized protein</fullName>
    </submittedName>
</protein>
<evidence type="ECO:0000313" key="3">
    <source>
        <dbReference type="Proteomes" id="UP000707451"/>
    </source>
</evidence>
<accession>A0A9P8BV58</accession>